<feature type="active site" description="Proton acceptor" evidence="2">
    <location>
        <position position="127"/>
    </location>
</feature>
<dbReference type="OrthoDB" id="7061261at2"/>
<dbReference type="GO" id="GO:0008664">
    <property type="term" value="F:RNA 2',3'-cyclic 3'-phosphodiesterase activity"/>
    <property type="evidence" value="ECO:0007669"/>
    <property type="project" value="UniProtKB-EC"/>
</dbReference>
<name>A0A0W0W1S7_9GAMM</name>
<feature type="active site" description="Proton donor" evidence="2">
    <location>
        <position position="45"/>
    </location>
</feature>
<dbReference type="AlphaFoldDB" id="A0A0W0W1S7"/>
<dbReference type="SUPFAM" id="SSF55144">
    <property type="entry name" value="LigT-like"/>
    <property type="match status" value="1"/>
</dbReference>
<dbReference type="PANTHER" id="PTHR35561:SF1">
    <property type="entry name" value="RNA 2',3'-CYCLIC PHOSPHODIESTERASE"/>
    <property type="match status" value="1"/>
</dbReference>
<evidence type="ECO:0000313" key="3">
    <source>
        <dbReference type="EMBL" id="KTD26201.1"/>
    </source>
</evidence>
<dbReference type="InterPro" id="IPR004175">
    <property type="entry name" value="RNA_CPDase"/>
</dbReference>
<keyword evidence="1 2" id="KW-0378">Hydrolase</keyword>
<dbReference type="RefSeq" id="WP_058501544.1">
    <property type="nucleotide sequence ID" value="NZ_CAAAJA010000097.1"/>
</dbReference>
<dbReference type="Pfam" id="PF13563">
    <property type="entry name" value="2_5_RNA_ligase2"/>
    <property type="match status" value="1"/>
</dbReference>
<gene>
    <name evidence="3" type="primary">ligT</name>
    <name evidence="3" type="ORF">Lisr_1185</name>
</gene>
<dbReference type="GO" id="GO:0004113">
    <property type="term" value="F:2',3'-cyclic-nucleotide 3'-phosphodiesterase activity"/>
    <property type="evidence" value="ECO:0007669"/>
    <property type="project" value="InterPro"/>
</dbReference>
<dbReference type="GO" id="GO:0016874">
    <property type="term" value="F:ligase activity"/>
    <property type="evidence" value="ECO:0007669"/>
    <property type="project" value="UniProtKB-KW"/>
</dbReference>
<dbReference type="Gene3D" id="3.90.1140.10">
    <property type="entry name" value="Cyclic phosphodiesterase"/>
    <property type="match status" value="1"/>
</dbReference>
<comment type="caution">
    <text evidence="3">The sequence shown here is derived from an EMBL/GenBank/DDBJ whole genome shotgun (WGS) entry which is preliminary data.</text>
</comment>
<organism evidence="3 4">
    <name type="scientific">Legionella israelensis</name>
    <dbReference type="NCBI Taxonomy" id="454"/>
    <lineage>
        <taxon>Bacteria</taxon>
        <taxon>Pseudomonadati</taxon>
        <taxon>Pseudomonadota</taxon>
        <taxon>Gammaproteobacteria</taxon>
        <taxon>Legionellales</taxon>
        <taxon>Legionellaceae</taxon>
        <taxon>Legionella</taxon>
    </lineage>
</organism>
<dbReference type="PANTHER" id="PTHR35561">
    <property type="entry name" value="RNA 2',3'-CYCLIC PHOSPHODIESTERASE"/>
    <property type="match status" value="1"/>
</dbReference>
<feature type="short sequence motif" description="HXTX 2" evidence="2">
    <location>
        <begin position="127"/>
        <end position="130"/>
    </location>
</feature>
<protein>
    <recommendedName>
        <fullName evidence="2">RNA 2',3'-cyclic phosphodiesterase</fullName>
        <shortName evidence="2">RNA 2',3'-CPDase</shortName>
        <ecNumber evidence="2">3.1.4.58</ecNumber>
    </recommendedName>
</protein>
<dbReference type="PATRIC" id="fig|454.4.peg.1275"/>
<proteinExistence type="inferred from homology"/>
<accession>A0A0W0W1S7</accession>
<sequence>MSEQKSARYFFALWPDDKTAGRLYKAAVNAIKIADCKFIQASKLHITLIYLGAVDAKYLEQAQKIADQLHIKPFKLQISRLNQWRHAHLLWLGTENAPKELIQLFNHLKLKLKEIGYTSEKRIFIPHITVARRCHYDHTSTKIEPVEWQVKDFHLVKSTNTGQESVYESVASWPLLSR</sequence>
<comment type="function">
    <text evidence="2">Hydrolyzes RNA 2',3'-cyclic phosphodiester to an RNA 2'-phosphomonoester.</text>
</comment>
<keyword evidence="4" id="KW-1185">Reference proteome</keyword>
<dbReference type="HAMAP" id="MF_01940">
    <property type="entry name" value="RNA_CPDase"/>
    <property type="match status" value="1"/>
</dbReference>
<dbReference type="STRING" id="454.Lisr_1185"/>
<evidence type="ECO:0000256" key="2">
    <source>
        <dbReference type="HAMAP-Rule" id="MF_01940"/>
    </source>
</evidence>
<evidence type="ECO:0000256" key="1">
    <source>
        <dbReference type="ARBA" id="ARBA00022801"/>
    </source>
</evidence>
<dbReference type="EC" id="3.1.4.58" evidence="2"/>
<dbReference type="NCBIfam" id="TIGR02258">
    <property type="entry name" value="2_5_ligase"/>
    <property type="match status" value="1"/>
</dbReference>
<dbReference type="InterPro" id="IPR009097">
    <property type="entry name" value="Cyclic_Pdiesterase"/>
</dbReference>
<dbReference type="Proteomes" id="UP000054761">
    <property type="component" value="Unassembled WGS sequence"/>
</dbReference>
<dbReference type="EMBL" id="LNYH01000057">
    <property type="protein sequence ID" value="KTD26201.1"/>
    <property type="molecule type" value="Genomic_DNA"/>
</dbReference>
<feature type="short sequence motif" description="HXTX 1" evidence="2">
    <location>
        <begin position="45"/>
        <end position="48"/>
    </location>
</feature>
<keyword evidence="3" id="KW-0436">Ligase</keyword>
<evidence type="ECO:0000313" key="4">
    <source>
        <dbReference type="Proteomes" id="UP000054761"/>
    </source>
</evidence>
<comment type="catalytic activity">
    <reaction evidence="2">
        <text>a 3'-end 2',3'-cyclophospho-ribonucleotide-RNA + H2O = a 3'-end 2'-phospho-ribonucleotide-RNA + H(+)</text>
        <dbReference type="Rhea" id="RHEA:11828"/>
        <dbReference type="Rhea" id="RHEA-COMP:10464"/>
        <dbReference type="Rhea" id="RHEA-COMP:17353"/>
        <dbReference type="ChEBI" id="CHEBI:15377"/>
        <dbReference type="ChEBI" id="CHEBI:15378"/>
        <dbReference type="ChEBI" id="CHEBI:83064"/>
        <dbReference type="ChEBI" id="CHEBI:173113"/>
        <dbReference type="EC" id="3.1.4.58"/>
    </reaction>
</comment>
<comment type="similarity">
    <text evidence="2">Belongs to the 2H phosphoesterase superfamily. ThpR family.</text>
</comment>
<reference evidence="3 4" key="1">
    <citation type="submission" date="2015-11" db="EMBL/GenBank/DDBJ databases">
        <title>Genomic analysis of 38 Legionella species identifies large and diverse effector repertoires.</title>
        <authorList>
            <person name="Burstein D."/>
            <person name="Amaro F."/>
            <person name="Zusman T."/>
            <person name="Lifshitz Z."/>
            <person name="Cohen O."/>
            <person name="Gilbert J.A."/>
            <person name="Pupko T."/>
            <person name="Shuman H.A."/>
            <person name="Segal G."/>
        </authorList>
    </citation>
    <scope>NUCLEOTIDE SEQUENCE [LARGE SCALE GENOMIC DNA]</scope>
    <source>
        <strain evidence="3 4">Bercovier 4</strain>
    </source>
</reference>